<reference evidence="1 2" key="1">
    <citation type="journal article" date="2018" name="Harmful Algae">
        <title>The highly heterogeneous methylated genomes and diverse restriction-modification systems of bloom-forming Microcystis.</title>
        <authorList>
            <person name="Zhao L."/>
            <person name="Song Y."/>
            <person name="Li L."/>
            <person name="Gan N."/>
            <person name="Brand J.J."/>
            <person name="Song L."/>
        </authorList>
    </citation>
    <scope>NUCLEOTIDE SEQUENCE [LARGE SCALE GENOMIC DNA]</scope>
    <source>
        <strain evidence="1 2">PCC 7806SL</strain>
    </source>
</reference>
<protein>
    <submittedName>
        <fullName evidence="1">Uncharacterized protein</fullName>
    </submittedName>
</protein>
<name>A0AB33BYX0_MICA7</name>
<accession>A0AB33BYX0</accession>
<dbReference type="Proteomes" id="UP000192439">
    <property type="component" value="Chromosome"/>
</dbReference>
<keyword evidence="2" id="KW-1185">Reference proteome</keyword>
<gene>
    <name evidence="1" type="ORF">BH695_1487</name>
</gene>
<dbReference type="EMBL" id="CP020771">
    <property type="protein sequence ID" value="ARI80768.1"/>
    <property type="molecule type" value="Genomic_DNA"/>
</dbReference>
<dbReference type="AlphaFoldDB" id="A0AB33BYX0"/>
<evidence type="ECO:0000313" key="1">
    <source>
        <dbReference type="EMBL" id="ARI80768.1"/>
    </source>
</evidence>
<organism evidence="1 2">
    <name type="scientific">Microcystis aeruginosa PCC 7806SL</name>
    <dbReference type="NCBI Taxonomy" id="1903187"/>
    <lineage>
        <taxon>Bacteria</taxon>
        <taxon>Bacillati</taxon>
        <taxon>Cyanobacteriota</taxon>
        <taxon>Cyanophyceae</taxon>
        <taxon>Oscillatoriophycideae</taxon>
        <taxon>Chroococcales</taxon>
        <taxon>Microcystaceae</taxon>
        <taxon>Microcystis</taxon>
    </lineage>
</organism>
<proteinExistence type="predicted"/>
<evidence type="ECO:0000313" key="2">
    <source>
        <dbReference type="Proteomes" id="UP000192439"/>
    </source>
</evidence>
<sequence>MINFRQVDRLKNNYLPIAIAKGRIIVNFCQGGGQTEESSLE</sequence>